<feature type="domain" description="Helix-turn-helix" evidence="1">
    <location>
        <begin position="42"/>
        <end position="87"/>
    </location>
</feature>
<accession>A0ABR7KPD3</accession>
<dbReference type="RefSeq" id="WP_187070416.1">
    <property type="nucleotide sequence ID" value="NZ_JACRYL010000004.1"/>
</dbReference>
<sequence length="94" mass="10576">MENIILTSINLHSLELIIQKSVTAAMALSMPEKTLKEPDQTFSIPELAEYLKVTKATIHAYKKRGIFKYYQTGRTVFFKKSEVDAALAIGKKKG</sequence>
<proteinExistence type="predicted"/>
<dbReference type="InterPro" id="IPR041657">
    <property type="entry name" value="HTH_17"/>
</dbReference>
<dbReference type="Proteomes" id="UP000652755">
    <property type="component" value="Unassembled WGS sequence"/>
</dbReference>
<dbReference type="NCBIfam" id="TIGR01764">
    <property type="entry name" value="excise"/>
    <property type="match status" value="1"/>
</dbReference>
<dbReference type="Pfam" id="PF12728">
    <property type="entry name" value="HTH_17"/>
    <property type="match status" value="1"/>
</dbReference>
<name>A0ABR7KPD3_9SPHI</name>
<dbReference type="EMBL" id="JACRYL010000004">
    <property type="protein sequence ID" value="MBC6109941.1"/>
    <property type="molecule type" value="Genomic_DNA"/>
</dbReference>
<reference evidence="2 3" key="1">
    <citation type="submission" date="2020-08" db="EMBL/GenBank/DDBJ databases">
        <authorList>
            <person name="Sun Q."/>
            <person name="Inoue M."/>
        </authorList>
    </citation>
    <scope>NUCLEOTIDE SEQUENCE [LARGE SCALE GENOMIC DNA]</scope>
    <source>
        <strain evidence="2 3">CCM 8938</strain>
    </source>
</reference>
<evidence type="ECO:0000313" key="3">
    <source>
        <dbReference type="Proteomes" id="UP000652755"/>
    </source>
</evidence>
<gene>
    <name evidence="2" type="ORF">H7U22_05855</name>
</gene>
<protein>
    <submittedName>
        <fullName evidence="2">Helix-turn-helix domain-containing protein</fullName>
    </submittedName>
</protein>
<keyword evidence="3" id="KW-1185">Reference proteome</keyword>
<evidence type="ECO:0000313" key="2">
    <source>
        <dbReference type="EMBL" id="MBC6109941.1"/>
    </source>
</evidence>
<comment type="caution">
    <text evidence="2">The sequence shown here is derived from an EMBL/GenBank/DDBJ whole genome shotgun (WGS) entry which is preliminary data.</text>
</comment>
<dbReference type="InterPro" id="IPR010093">
    <property type="entry name" value="SinI_DNA-bd"/>
</dbReference>
<organism evidence="2 3">
    <name type="scientific">Pedobacter fastidiosus</name>
    <dbReference type="NCBI Taxonomy" id="2765361"/>
    <lineage>
        <taxon>Bacteria</taxon>
        <taxon>Pseudomonadati</taxon>
        <taxon>Bacteroidota</taxon>
        <taxon>Sphingobacteriia</taxon>
        <taxon>Sphingobacteriales</taxon>
        <taxon>Sphingobacteriaceae</taxon>
        <taxon>Pedobacter</taxon>
    </lineage>
</organism>
<dbReference type="SUPFAM" id="SSF46955">
    <property type="entry name" value="Putative DNA-binding domain"/>
    <property type="match status" value="1"/>
</dbReference>
<dbReference type="InterPro" id="IPR009061">
    <property type="entry name" value="DNA-bd_dom_put_sf"/>
</dbReference>
<evidence type="ECO:0000259" key="1">
    <source>
        <dbReference type="Pfam" id="PF12728"/>
    </source>
</evidence>